<evidence type="ECO:0000256" key="1">
    <source>
        <dbReference type="SAM" id="Phobius"/>
    </source>
</evidence>
<reference evidence="2" key="1">
    <citation type="submission" date="2021-01" db="EMBL/GenBank/DDBJ databases">
        <authorList>
            <person name="Corre E."/>
            <person name="Pelletier E."/>
            <person name="Niang G."/>
            <person name="Scheremetjew M."/>
            <person name="Finn R."/>
            <person name="Kale V."/>
            <person name="Holt S."/>
            <person name="Cochrane G."/>
            <person name="Meng A."/>
            <person name="Brown T."/>
            <person name="Cohen L."/>
        </authorList>
    </citation>
    <scope>NUCLEOTIDE SEQUENCE</scope>
    <source>
        <strain evidence="2">CCMP281</strain>
    </source>
</reference>
<evidence type="ECO:0000313" key="2">
    <source>
        <dbReference type="EMBL" id="CAE0145943.1"/>
    </source>
</evidence>
<protein>
    <submittedName>
        <fullName evidence="2">Uncharacterized protein</fullName>
    </submittedName>
</protein>
<accession>A0A7S3FG36</accession>
<name>A0A7S3FG36_9EUKA</name>
<feature type="transmembrane region" description="Helical" evidence="1">
    <location>
        <begin position="169"/>
        <end position="192"/>
    </location>
</feature>
<dbReference type="AlphaFoldDB" id="A0A7S3FG36"/>
<organism evidence="2">
    <name type="scientific">Haptolina ericina</name>
    <dbReference type="NCBI Taxonomy" id="156174"/>
    <lineage>
        <taxon>Eukaryota</taxon>
        <taxon>Haptista</taxon>
        <taxon>Haptophyta</taxon>
        <taxon>Prymnesiophyceae</taxon>
        <taxon>Prymnesiales</taxon>
        <taxon>Prymnesiaceae</taxon>
        <taxon>Haptolina</taxon>
    </lineage>
</organism>
<gene>
    <name evidence="2" type="ORF">HERI1096_LOCUS36091</name>
</gene>
<keyword evidence="1" id="KW-0472">Membrane</keyword>
<keyword evidence="1" id="KW-0812">Transmembrane</keyword>
<dbReference type="EMBL" id="HBHX01065189">
    <property type="protein sequence ID" value="CAE0145943.1"/>
    <property type="molecule type" value="Transcribed_RNA"/>
</dbReference>
<sequence>MPQTSVPIATPISTSTIPVAKAVTQPAPRNGLSTCCGVLQGFIGLPLAVLSMALSSIGIIWFIIYLLHLPQCGFGSQCGFMTNTHAGGVFGMLLVGLDAVAGFAAGAFGITSFVTGCACRQTPSNEDNFQRNTFIAFCIAAVSALLSAIAMFVFPAVGVLGNTDYGEGVFWGSVPLVIDILITALFGLNLWYANRLSLDR</sequence>
<feature type="transmembrane region" description="Helical" evidence="1">
    <location>
        <begin position="88"/>
        <end position="114"/>
    </location>
</feature>
<proteinExistence type="predicted"/>
<keyword evidence="1" id="KW-1133">Transmembrane helix</keyword>
<feature type="transmembrane region" description="Helical" evidence="1">
    <location>
        <begin position="47"/>
        <end position="68"/>
    </location>
</feature>
<feature type="transmembrane region" description="Helical" evidence="1">
    <location>
        <begin position="134"/>
        <end position="157"/>
    </location>
</feature>